<evidence type="ECO:0000256" key="8">
    <source>
        <dbReference type="ARBA" id="ARBA00022884"/>
    </source>
</evidence>
<dbReference type="Proteomes" id="UP000717328">
    <property type="component" value="Unassembled WGS sequence"/>
</dbReference>
<keyword evidence="3" id="KW-0698">rRNA processing</keyword>
<evidence type="ECO:0000259" key="10">
    <source>
        <dbReference type="Pfam" id="PF03446"/>
    </source>
</evidence>
<evidence type="ECO:0000313" key="13">
    <source>
        <dbReference type="Proteomes" id="UP000717328"/>
    </source>
</evidence>
<keyword evidence="5" id="KW-0808">Transferase</keyword>
<dbReference type="InterPro" id="IPR005304">
    <property type="entry name" value="Rbsml_bgen_MeTrfase_EMG1/NEP1"/>
</dbReference>
<dbReference type="SUPFAM" id="SSF51735">
    <property type="entry name" value="NAD(P)-binding Rossmann-fold domains"/>
    <property type="match status" value="1"/>
</dbReference>
<dbReference type="Gene3D" id="3.40.50.1000">
    <property type="entry name" value="HAD superfamily/HAD-like"/>
    <property type="match status" value="1"/>
</dbReference>
<dbReference type="GO" id="GO:0051287">
    <property type="term" value="F:NAD binding"/>
    <property type="evidence" value="ECO:0007669"/>
    <property type="project" value="InterPro"/>
</dbReference>
<dbReference type="SUPFAM" id="SSF75217">
    <property type="entry name" value="alpha/beta knot"/>
    <property type="match status" value="1"/>
</dbReference>
<name>A0A9P7GNV7_9AGAR</name>
<dbReference type="InterPro" id="IPR008927">
    <property type="entry name" value="6-PGluconate_DH-like_C_sf"/>
</dbReference>
<dbReference type="SFLD" id="SFLDS00003">
    <property type="entry name" value="Haloacid_Dehalogenase"/>
    <property type="match status" value="1"/>
</dbReference>
<dbReference type="InterPro" id="IPR036412">
    <property type="entry name" value="HAD-like_sf"/>
</dbReference>
<dbReference type="PANTHER" id="PTHR12636">
    <property type="entry name" value="NEP1/MRA1"/>
    <property type="match status" value="1"/>
</dbReference>
<dbReference type="EMBL" id="JABCKI010000062">
    <property type="protein sequence ID" value="KAG5653284.1"/>
    <property type="molecule type" value="Genomic_DNA"/>
</dbReference>
<evidence type="ECO:0000313" key="12">
    <source>
        <dbReference type="EMBL" id="KAG5653284.1"/>
    </source>
</evidence>
<dbReference type="SUPFAM" id="SSF48179">
    <property type="entry name" value="6-phosphogluconate dehydrogenase C-terminal domain-like"/>
    <property type="match status" value="1"/>
</dbReference>
<dbReference type="GO" id="GO:0050661">
    <property type="term" value="F:NADP binding"/>
    <property type="evidence" value="ECO:0007669"/>
    <property type="project" value="InterPro"/>
</dbReference>
<keyword evidence="4" id="KW-0489">Methyltransferase</keyword>
<dbReference type="Gene3D" id="1.10.1040.10">
    <property type="entry name" value="N-(1-d-carboxylethyl)-l-norvaline Dehydrogenase, domain 2"/>
    <property type="match status" value="1"/>
</dbReference>
<evidence type="ECO:0000256" key="2">
    <source>
        <dbReference type="ARBA" id="ARBA00022517"/>
    </source>
</evidence>
<dbReference type="InterPro" id="IPR029026">
    <property type="entry name" value="tRNA_m1G_MTases_N"/>
</dbReference>
<evidence type="ECO:0000256" key="7">
    <source>
        <dbReference type="ARBA" id="ARBA00022730"/>
    </source>
</evidence>
<accession>A0A9P7GNV7</accession>
<dbReference type="SUPFAM" id="SSF56784">
    <property type="entry name" value="HAD-like"/>
    <property type="match status" value="1"/>
</dbReference>
<dbReference type="SFLD" id="SFLDG01129">
    <property type="entry name" value="C1.5:_HAD__Beta-PGM__Phosphata"/>
    <property type="match status" value="1"/>
</dbReference>
<feature type="domain" description="3-hydroxyisobutyrate dehydrogenase-like NAD-binding" evidence="11">
    <location>
        <begin position="169"/>
        <end position="286"/>
    </location>
</feature>
<proteinExistence type="inferred from homology"/>
<dbReference type="Gene3D" id="3.40.50.720">
    <property type="entry name" value="NAD(P)-binding Rossmann-like Domain"/>
    <property type="match status" value="1"/>
</dbReference>
<dbReference type="AlphaFoldDB" id="A0A9P7GNV7"/>
<reference evidence="12" key="2">
    <citation type="submission" date="2021-10" db="EMBL/GenBank/DDBJ databases">
        <title>Phylogenomics reveals ancestral predisposition of the termite-cultivated fungus Termitomyces towards a domesticated lifestyle.</title>
        <authorList>
            <person name="Auxier B."/>
            <person name="Grum-Grzhimaylo A."/>
            <person name="Cardenas M.E."/>
            <person name="Lodge J.D."/>
            <person name="Laessoe T."/>
            <person name="Pedersen O."/>
            <person name="Smith M.E."/>
            <person name="Kuyper T.W."/>
            <person name="Franco-Molano E.A."/>
            <person name="Baroni T.J."/>
            <person name="Aanen D.K."/>
        </authorList>
    </citation>
    <scope>NUCLEOTIDE SEQUENCE</scope>
    <source>
        <strain evidence="12">D49</strain>
    </source>
</reference>
<evidence type="ECO:0000256" key="1">
    <source>
        <dbReference type="ARBA" id="ARBA00008115"/>
    </source>
</evidence>
<dbReference type="CDD" id="cd18088">
    <property type="entry name" value="Nep1-like"/>
    <property type="match status" value="1"/>
</dbReference>
<evidence type="ECO:0000256" key="9">
    <source>
        <dbReference type="SAM" id="MobiDB-lite"/>
    </source>
</evidence>
<keyword evidence="8" id="KW-0694">RNA-binding</keyword>
<keyword evidence="13" id="KW-1185">Reference proteome</keyword>
<comment type="caution">
    <text evidence="12">The sequence shown here is derived from an EMBL/GenBank/DDBJ whole genome shotgun (WGS) entry which is preliminary data.</text>
</comment>
<dbReference type="InterPro" id="IPR013328">
    <property type="entry name" value="6PGD_dom2"/>
</dbReference>
<organism evidence="12 13">
    <name type="scientific">Sphagnurus paluster</name>
    <dbReference type="NCBI Taxonomy" id="117069"/>
    <lineage>
        <taxon>Eukaryota</taxon>
        <taxon>Fungi</taxon>
        <taxon>Dikarya</taxon>
        <taxon>Basidiomycota</taxon>
        <taxon>Agaricomycotina</taxon>
        <taxon>Agaricomycetes</taxon>
        <taxon>Agaricomycetidae</taxon>
        <taxon>Agaricales</taxon>
        <taxon>Tricholomatineae</taxon>
        <taxon>Lyophyllaceae</taxon>
        <taxon>Sphagnurus</taxon>
    </lineage>
</organism>
<dbReference type="InterPro" id="IPR029028">
    <property type="entry name" value="Alpha/beta_knot_MTases"/>
</dbReference>
<dbReference type="Gene3D" id="1.10.150.240">
    <property type="entry name" value="Putative phosphatase, domain 2"/>
    <property type="match status" value="1"/>
</dbReference>
<dbReference type="InterPro" id="IPR029154">
    <property type="entry name" value="HIBADH-like_NADP-bd"/>
</dbReference>
<dbReference type="PANTHER" id="PTHR12636:SF5">
    <property type="entry name" value="RIBOSOMAL RNA SMALL SUBUNIT METHYLTRANSFERASE NEP1"/>
    <property type="match status" value="1"/>
</dbReference>
<dbReference type="GO" id="GO:0070475">
    <property type="term" value="P:rRNA base methylation"/>
    <property type="evidence" value="ECO:0007669"/>
    <property type="project" value="InterPro"/>
</dbReference>
<dbReference type="GO" id="GO:0019843">
    <property type="term" value="F:rRNA binding"/>
    <property type="evidence" value="ECO:0007669"/>
    <property type="project" value="UniProtKB-KW"/>
</dbReference>
<protein>
    <recommendedName>
        <fullName evidence="14">3-hydroxyisobutyrate dehydrogenase</fullName>
    </recommendedName>
</protein>
<dbReference type="Pfam" id="PF14833">
    <property type="entry name" value="NAD_binding_11"/>
    <property type="match status" value="1"/>
</dbReference>
<keyword evidence="6" id="KW-0949">S-adenosyl-L-methionine</keyword>
<keyword evidence="2" id="KW-0690">Ribosome biogenesis</keyword>
<feature type="region of interest" description="Disordered" evidence="9">
    <location>
        <begin position="517"/>
        <end position="625"/>
    </location>
</feature>
<feature type="compositionally biased region" description="Polar residues" evidence="9">
    <location>
        <begin position="592"/>
        <end position="601"/>
    </location>
</feature>
<sequence length="835" mass="89992">MHHATAPDVLFIGLGAMGRELARRLATLGIHKIALHDISTEAVTKLVPELRGSRAFDVLEASPLPSVIFTCLPHSGNVGQVIDALIPRMVPKTLWIDCTSGDPIKTREYSDLLSKHGSILVDVAVSGGPQGAADGALTAMVGCPDALFDTVVSFVQPFARNIVRCGGTGAGHAVKAINNIIMGTNLLVASEGLCVLSKYGVQPADALKAINESSGRSWATINRIPKHVLPGTYDYGFQLSLLQKDMLTALRLAAVTGSTTPLFSRSFHITEHASKILGDNADHTRLSEAVAHLQSANLQVPSIPGSQAPSMRALGIKLVVFDCAGTVIDEGGLVYKVLDQIMRGTPGSRITYTSKEFELWHGCNKVEALRFFGSRAGMSEEEVQVMYKDFLSTLEAGYFDAENAGFVKLIPGTFELFKALGEAGIKVCLNTGYPRSIAERLIQMVGLEEKIDDLVVAEDVGMGRPYPYMIHYLARKHNIMDMRHIAKLGDAVRDIEEGLFAGCGFVAGVLTGSNLPARRQKQKPASMDNTIVPARRRRHSGSMEQDTKFPASSVIIPLPRPQSTPGERPHQRRRQQSPTRSSDEGESGGADIQTTVNNTSERPLKPLPTSKSRAAKMATPNPQTPIPFVANPSMLPVQAHVARGGVASANRRLYVILEQACLEAYRISSGSGGKGRNGKEGEVKYTLLNCDDHQGILAKTGRDIADARPDITHQCLLTLLDSPLNKAGLLQVYIHTAKGVLIEVNPHNPVTDHLPPNTIKLTLSGDAPTQRLSSYLPTLPTTHNIAVFVGAMARGKDDFADGYVDEKISISDYSLSASVACGKFCCALEELWDIV</sequence>
<dbReference type="GO" id="GO:0070037">
    <property type="term" value="F:rRNA (pseudouridine) methyltransferase activity"/>
    <property type="evidence" value="ECO:0007669"/>
    <property type="project" value="InterPro"/>
</dbReference>
<dbReference type="Pfam" id="PF00702">
    <property type="entry name" value="Hydrolase"/>
    <property type="match status" value="1"/>
</dbReference>
<dbReference type="Pfam" id="PF03446">
    <property type="entry name" value="NAD_binding_2"/>
    <property type="match status" value="1"/>
</dbReference>
<feature type="domain" description="6-phosphogluconate dehydrogenase NADP-binding" evidence="10">
    <location>
        <begin position="9"/>
        <end position="166"/>
    </location>
</feature>
<gene>
    <name evidence="12" type="ORF">H0H81_001348</name>
</gene>
<dbReference type="InterPro" id="IPR006115">
    <property type="entry name" value="6PGDH_NADP-bd"/>
</dbReference>
<keyword evidence="7" id="KW-0699">rRNA-binding</keyword>
<dbReference type="GO" id="GO:0032040">
    <property type="term" value="C:small-subunit processome"/>
    <property type="evidence" value="ECO:0007669"/>
    <property type="project" value="TreeGrafter"/>
</dbReference>
<comment type="similarity">
    <text evidence="1">Belongs to the class IV-like SAM-binding methyltransferase superfamily. RNA methyltransferase NEP1 family.</text>
</comment>
<dbReference type="Pfam" id="PF03587">
    <property type="entry name" value="EMG1"/>
    <property type="match status" value="2"/>
</dbReference>
<evidence type="ECO:0000256" key="4">
    <source>
        <dbReference type="ARBA" id="ARBA00022603"/>
    </source>
</evidence>
<evidence type="ECO:0000259" key="11">
    <source>
        <dbReference type="Pfam" id="PF14833"/>
    </source>
</evidence>
<evidence type="ECO:0000256" key="5">
    <source>
        <dbReference type="ARBA" id="ARBA00022679"/>
    </source>
</evidence>
<reference evidence="12" key="1">
    <citation type="submission" date="2021-02" db="EMBL/GenBank/DDBJ databases">
        <authorList>
            <person name="Nieuwenhuis M."/>
            <person name="Van De Peppel L.J.J."/>
        </authorList>
    </citation>
    <scope>NUCLEOTIDE SEQUENCE</scope>
    <source>
        <strain evidence="12">D49</strain>
    </source>
</reference>
<evidence type="ECO:0000256" key="3">
    <source>
        <dbReference type="ARBA" id="ARBA00022552"/>
    </source>
</evidence>
<dbReference type="InterPro" id="IPR023198">
    <property type="entry name" value="PGP-like_dom2"/>
</dbReference>
<evidence type="ECO:0000256" key="6">
    <source>
        <dbReference type="ARBA" id="ARBA00022691"/>
    </source>
</evidence>
<evidence type="ECO:0008006" key="14">
    <source>
        <dbReference type="Google" id="ProtNLM"/>
    </source>
</evidence>
<dbReference type="InterPro" id="IPR036291">
    <property type="entry name" value="NAD(P)-bd_dom_sf"/>
</dbReference>
<dbReference type="Gene3D" id="3.40.1280.10">
    <property type="match status" value="2"/>
</dbReference>
<dbReference type="OrthoDB" id="435038at2759"/>
<dbReference type="InterPro" id="IPR023214">
    <property type="entry name" value="HAD_sf"/>
</dbReference>